<protein>
    <submittedName>
        <fullName evidence="2">TIGR02300 family protein</fullName>
    </submittedName>
</protein>
<dbReference type="EMBL" id="JBHRVA010000002">
    <property type="protein sequence ID" value="MFC3301421.1"/>
    <property type="molecule type" value="Genomic_DNA"/>
</dbReference>
<feature type="compositionally biased region" description="Acidic residues" evidence="1">
    <location>
        <begin position="108"/>
        <end position="146"/>
    </location>
</feature>
<evidence type="ECO:0000313" key="2">
    <source>
        <dbReference type="EMBL" id="MFC3301421.1"/>
    </source>
</evidence>
<name>A0ABV7M8B9_9PROT</name>
<feature type="compositionally biased region" description="Acidic residues" evidence="1">
    <location>
        <begin position="65"/>
        <end position="83"/>
    </location>
</feature>
<dbReference type="Pfam" id="PF09538">
    <property type="entry name" value="FYDLN_acid"/>
    <property type="match status" value="1"/>
</dbReference>
<evidence type="ECO:0000256" key="1">
    <source>
        <dbReference type="SAM" id="MobiDB-lite"/>
    </source>
</evidence>
<proteinExistence type="predicted"/>
<organism evidence="2 3">
    <name type="scientific">Parvularcula lutaonensis</name>
    <dbReference type="NCBI Taxonomy" id="491923"/>
    <lineage>
        <taxon>Bacteria</taxon>
        <taxon>Pseudomonadati</taxon>
        <taxon>Pseudomonadota</taxon>
        <taxon>Alphaproteobacteria</taxon>
        <taxon>Parvularculales</taxon>
        <taxon>Parvularculaceae</taxon>
        <taxon>Parvularcula</taxon>
    </lineage>
</organism>
<comment type="caution">
    <text evidence="2">The sequence shown here is derived from an EMBL/GenBank/DDBJ whole genome shotgun (WGS) entry which is preliminary data.</text>
</comment>
<feature type="compositionally biased region" description="Basic and acidic residues" evidence="1">
    <location>
        <begin position="48"/>
        <end position="64"/>
    </location>
</feature>
<dbReference type="InterPro" id="IPR012644">
    <property type="entry name" value="CHP02300_FYDLN_acid"/>
</dbReference>
<keyword evidence="3" id="KW-1185">Reference proteome</keyword>
<dbReference type="NCBIfam" id="TIGR02300">
    <property type="entry name" value="FYDLN_acid"/>
    <property type="match status" value="1"/>
</dbReference>
<dbReference type="RefSeq" id="WP_189572391.1">
    <property type="nucleotide sequence ID" value="NZ_BMXU01000001.1"/>
</dbReference>
<evidence type="ECO:0000313" key="3">
    <source>
        <dbReference type="Proteomes" id="UP001595607"/>
    </source>
</evidence>
<dbReference type="Proteomes" id="UP001595607">
    <property type="component" value="Unassembled WGS sequence"/>
</dbReference>
<accession>A0ABV7M8B9</accession>
<feature type="region of interest" description="Disordered" evidence="1">
    <location>
        <begin position="47"/>
        <end position="159"/>
    </location>
</feature>
<gene>
    <name evidence="2" type="ORF">ACFONP_01580</name>
</gene>
<reference evidence="3" key="1">
    <citation type="journal article" date="2019" name="Int. J. Syst. Evol. Microbiol.">
        <title>The Global Catalogue of Microorganisms (GCM) 10K type strain sequencing project: providing services to taxonomists for standard genome sequencing and annotation.</title>
        <authorList>
            <consortium name="The Broad Institute Genomics Platform"/>
            <consortium name="The Broad Institute Genome Sequencing Center for Infectious Disease"/>
            <person name="Wu L."/>
            <person name="Ma J."/>
        </authorList>
    </citation>
    <scope>NUCLEOTIDE SEQUENCE [LARGE SCALE GENOMIC DNA]</scope>
    <source>
        <strain evidence="3">KCTC 22245</strain>
    </source>
</reference>
<sequence>MANEELGTKRDCPNCGARFYDLKKDPAHCPKCDHEFTPDVLLKSRKRLREEEEAAHKAAKPSKEVDDDGEELDDEVQEIDAEAENTTSLDDAEDEVAPAKSKRAKSLDEDDDDDDEDEDDELADLDLPDDDDDTLLDDDDDDEDDVAGIAIGGDDDDDR</sequence>